<evidence type="ECO:0000256" key="3">
    <source>
        <dbReference type="SAM" id="MobiDB-lite"/>
    </source>
</evidence>
<dbReference type="Proteomes" id="UP000738359">
    <property type="component" value="Unassembled WGS sequence"/>
</dbReference>
<feature type="compositionally biased region" description="Basic and acidic residues" evidence="3">
    <location>
        <begin position="1026"/>
        <end position="1045"/>
    </location>
</feature>
<dbReference type="AlphaFoldDB" id="A0A9P6J5M3"/>
<dbReference type="InterPro" id="IPR050302">
    <property type="entry name" value="Rab_GAP_TBC_domain"/>
</dbReference>
<dbReference type="InterPro" id="IPR035969">
    <property type="entry name" value="Rab-GAP_TBC_sf"/>
</dbReference>
<dbReference type="Gene3D" id="1.10.472.80">
    <property type="entry name" value="Ypt/Rab-GAP domain of gyp1p, domain 3"/>
    <property type="match status" value="1"/>
</dbReference>
<dbReference type="GO" id="GO:0005096">
    <property type="term" value="F:GTPase activator activity"/>
    <property type="evidence" value="ECO:0007669"/>
    <property type="project" value="UniProtKB-KW"/>
</dbReference>
<dbReference type="Pfam" id="PF00566">
    <property type="entry name" value="RabGAP-TBC"/>
    <property type="match status" value="1"/>
</dbReference>
<dbReference type="SMART" id="SM00164">
    <property type="entry name" value="TBC"/>
    <property type="match status" value="1"/>
</dbReference>
<feature type="region of interest" description="Disordered" evidence="3">
    <location>
        <begin position="861"/>
        <end position="891"/>
    </location>
</feature>
<protein>
    <submittedName>
        <fullName evidence="6">Uncharacterized protein</fullName>
    </submittedName>
</protein>
<dbReference type="InterPro" id="IPR011993">
    <property type="entry name" value="PH-like_dom_sf"/>
</dbReference>
<dbReference type="EMBL" id="JAAAHY010000489">
    <property type="protein sequence ID" value="KAF9963197.1"/>
    <property type="molecule type" value="Genomic_DNA"/>
</dbReference>
<feature type="compositionally biased region" description="Basic and acidic residues" evidence="3">
    <location>
        <begin position="1196"/>
        <end position="1209"/>
    </location>
</feature>
<dbReference type="InterPro" id="IPR018247">
    <property type="entry name" value="EF_Hand_1_Ca_BS"/>
</dbReference>
<feature type="domain" description="EF-hand" evidence="5">
    <location>
        <begin position="897"/>
        <end position="932"/>
    </location>
</feature>
<dbReference type="SMART" id="SM00568">
    <property type="entry name" value="GRAM"/>
    <property type="match status" value="2"/>
</dbReference>
<dbReference type="PROSITE" id="PS50086">
    <property type="entry name" value="TBC_RABGAP"/>
    <property type="match status" value="1"/>
</dbReference>
<dbReference type="InterPro" id="IPR002048">
    <property type="entry name" value="EF_hand_dom"/>
</dbReference>
<dbReference type="FunFam" id="1.10.8.270:FF:000002">
    <property type="entry name" value="TBC1 domain family member 9B"/>
    <property type="match status" value="1"/>
</dbReference>
<keyword evidence="1" id="KW-0343">GTPase activation</keyword>
<dbReference type="GO" id="GO:0005509">
    <property type="term" value="F:calcium ion binding"/>
    <property type="evidence" value="ECO:0007669"/>
    <property type="project" value="InterPro"/>
</dbReference>
<dbReference type="Gene3D" id="2.30.29.30">
    <property type="entry name" value="Pleckstrin-homology domain (PH domain)/Phosphotyrosine-binding domain (PTB)"/>
    <property type="match status" value="2"/>
</dbReference>
<comment type="caution">
    <text evidence="6">The sequence shown here is derived from an EMBL/GenBank/DDBJ whole genome shotgun (WGS) entry which is preliminary data.</text>
</comment>
<dbReference type="InterPro" id="IPR004182">
    <property type="entry name" value="GRAM"/>
</dbReference>
<dbReference type="SUPFAM" id="SSF47923">
    <property type="entry name" value="Ypt/Rab-GAP domain of gyp1p"/>
    <property type="match status" value="2"/>
</dbReference>
<dbReference type="PANTHER" id="PTHR47219:SF20">
    <property type="entry name" value="TBC1 DOMAIN FAMILY MEMBER 2B"/>
    <property type="match status" value="1"/>
</dbReference>
<dbReference type="InterPro" id="IPR000195">
    <property type="entry name" value="Rab-GAP-TBC_dom"/>
</dbReference>
<feature type="compositionally biased region" description="Low complexity" evidence="3">
    <location>
        <begin position="1136"/>
        <end position="1186"/>
    </location>
</feature>
<dbReference type="SUPFAM" id="SSF47473">
    <property type="entry name" value="EF-hand"/>
    <property type="match status" value="1"/>
</dbReference>
<sequence>MAHLKPPHNVFILPTPCDQHNPLFDTVQSTENFVLQRTKASKSQFLNSFLGTIQNVFDTKQAPFRILFRKQLNAQALMIAEAETQKSVDHAWAWVQENFVVGLQVLDDAQEKEEWVLTKIRSLVTRADKGTDDITSDEKVRSASRAFRQTFNVLPSERLVSYYSCSYHGKMMNQGWMYISENYLCFYSFMLGMETKIFLELKDIGDLQKEKSKRGVFDDAIRVVMKDEQEYFFSNLFHRDETYDMLVQLTTLTMERLLRNTALEHAPGMSNGDDTESVKDVFSVDVESLDGGDSPYASAPTTRPLRLGLEEQKRDSQFQQRFNLPTSEHLMEESSATMVQGDKTDMYHGRLYLSESFLCFICTEANPCVLALPLFTIRRVERMNSKSAMYALNILTWHQMRIVFRLNNPKTLCEKFCGTLKGNLKLQVRAMRSLKPFLNTCFSEALLADRPDVADKDSGLGWIFEFPGDPKKLKNKSKTKLWLQYFKDNGRNLTMTKVATFPKLIRVGLPNKLRGEIWEACSGSLYLRSMNPGEYTRLLKDNEGKMSLSLEEIEKDLNRSLPEYEAYQANQGINRLRNVLSAYAWKNPDLGYCQAMNIVTSAILIYQSEEQAFWTVNVLCDRLLPGYYSTSMYGALLDQTILEDLLEKTMPILSKHLKKVDVQLSVACLPWFLSLFINSMPLVYAFRVLDCFFFEGPKVLFQISLAILKVNGDELLASKDDGAFMDVLKKYFGTLDDSAFPNSTNPKARALTKFNELMLVAYKEFELVTAELVAELRKKNQLKVVHNIGSFTKRSQLRNINPGKFSKDEMSVIYDRFYSALFYGRSQTRGSSKQGEARALDPTTFVSFLGSLAHWAQVEDDQMENEENHPSVHTGSNHRRRGSTSTTSTARERRRVVGRHFIARLFERFDHDKTGLLSLQEVTTGLGDIIHGDLMTRMQLFFEMHDLNKDGTLSRDEILGMSESLLFIYRFDDGDSYLGAISNFIRNAFEFAEKVDAVKKIEGAVEGADTTAPATSDIQTEDDKADGDKDTKKDDDGTEGDKETAVDTLSTTTTKAEAPEESELQMSLPSFRMVILADETLERFFEFGFSNSFRLLEPLDRQRGLFAREVFDSLLSEGRKLAGSIAGGIQNRRQVTSSSSSSTSKLPSGASPTSGASSSSSLPLGSGLGSAAGKTASVDNSSVSDVAGKVQENDFEASKSKDDAQKMNERNTGGAEDEDEDEDEEDEDEDGEGDDLLDEVEKFLTEFDLEGGGKKDLGLTSATGAAELDSP</sequence>
<dbReference type="FunFam" id="1.10.472.80:FF:000051">
    <property type="entry name" value="Probable MDR1-Mac1p interacting protein"/>
    <property type="match status" value="1"/>
</dbReference>
<dbReference type="PROSITE" id="PS00018">
    <property type="entry name" value="EF_HAND_1"/>
    <property type="match status" value="2"/>
</dbReference>
<dbReference type="SMART" id="SM00054">
    <property type="entry name" value="EFh"/>
    <property type="match status" value="2"/>
</dbReference>
<name>A0A9P6J5M3_MORAP</name>
<reference evidence="6" key="1">
    <citation type="journal article" date="2020" name="Fungal Divers.">
        <title>Resolving the Mortierellaceae phylogeny through synthesis of multi-gene phylogenetics and phylogenomics.</title>
        <authorList>
            <person name="Vandepol N."/>
            <person name="Liber J."/>
            <person name="Desiro A."/>
            <person name="Na H."/>
            <person name="Kennedy M."/>
            <person name="Barry K."/>
            <person name="Grigoriev I.V."/>
            <person name="Miller A.N."/>
            <person name="O'Donnell K."/>
            <person name="Stajich J.E."/>
            <person name="Bonito G."/>
        </authorList>
    </citation>
    <scope>NUCLEOTIDE SEQUENCE</scope>
    <source>
        <strain evidence="6">CK1249</strain>
    </source>
</reference>
<dbReference type="Gene3D" id="1.10.8.270">
    <property type="entry name" value="putative rabgap domain of human tbc1 domain family member 14 like domains"/>
    <property type="match status" value="1"/>
</dbReference>
<evidence type="ECO:0000259" key="5">
    <source>
        <dbReference type="PROSITE" id="PS50222"/>
    </source>
</evidence>
<accession>A0A9P6J5M3</accession>
<dbReference type="InterPro" id="IPR011992">
    <property type="entry name" value="EF-hand-dom_pair"/>
</dbReference>
<dbReference type="Gene3D" id="1.10.238.10">
    <property type="entry name" value="EF-hand"/>
    <property type="match status" value="1"/>
</dbReference>
<evidence type="ECO:0000313" key="7">
    <source>
        <dbReference type="Proteomes" id="UP000738359"/>
    </source>
</evidence>
<dbReference type="OrthoDB" id="17687at2759"/>
<feature type="region of interest" description="Disordered" evidence="3">
    <location>
        <begin position="1008"/>
        <end position="1064"/>
    </location>
</feature>
<evidence type="ECO:0000313" key="6">
    <source>
        <dbReference type="EMBL" id="KAF9963197.1"/>
    </source>
</evidence>
<dbReference type="PANTHER" id="PTHR47219">
    <property type="entry name" value="RAB GTPASE-ACTIVATING PROTEIN 1-LIKE"/>
    <property type="match status" value="1"/>
</dbReference>
<dbReference type="GO" id="GO:0031267">
    <property type="term" value="F:small GTPase binding"/>
    <property type="evidence" value="ECO:0007669"/>
    <property type="project" value="TreeGrafter"/>
</dbReference>
<evidence type="ECO:0000259" key="4">
    <source>
        <dbReference type="PROSITE" id="PS50086"/>
    </source>
</evidence>
<keyword evidence="2" id="KW-0106">Calcium</keyword>
<feature type="domain" description="Rab-GAP TBC" evidence="4">
    <location>
        <begin position="508"/>
        <end position="696"/>
    </location>
</feature>
<dbReference type="CDD" id="cd00051">
    <property type="entry name" value="EFh"/>
    <property type="match status" value="1"/>
</dbReference>
<proteinExistence type="predicted"/>
<dbReference type="PROSITE" id="PS50222">
    <property type="entry name" value="EF_HAND_2"/>
    <property type="match status" value="2"/>
</dbReference>
<evidence type="ECO:0000256" key="1">
    <source>
        <dbReference type="ARBA" id="ARBA00022468"/>
    </source>
</evidence>
<feature type="compositionally biased region" description="Acidic residues" evidence="3">
    <location>
        <begin position="1215"/>
        <end position="1238"/>
    </location>
</feature>
<feature type="compositionally biased region" description="Basic and acidic residues" evidence="3">
    <location>
        <begin position="1239"/>
        <end position="1257"/>
    </location>
</feature>
<feature type="region of interest" description="Disordered" evidence="3">
    <location>
        <begin position="1131"/>
        <end position="1271"/>
    </location>
</feature>
<organism evidence="6 7">
    <name type="scientific">Mortierella alpina</name>
    <name type="common">Oleaginous fungus</name>
    <name type="synonym">Mortierella renispora</name>
    <dbReference type="NCBI Taxonomy" id="64518"/>
    <lineage>
        <taxon>Eukaryota</taxon>
        <taxon>Fungi</taxon>
        <taxon>Fungi incertae sedis</taxon>
        <taxon>Mucoromycota</taxon>
        <taxon>Mortierellomycotina</taxon>
        <taxon>Mortierellomycetes</taxon>
        <taxon>Mortierellales</taxon>
        <taxon>Mortierellaceae</taxon>
        <taxon>Mortierella</taxon>
    </lineage>
</organism>
<dbReference type="Pfam" id="PF02893">
    <property type="entry name" value="GRAM"/>
    <property type="match status" value="2"/>
</dbReference>
<gene>
    <name evidence="6" type="ORF">BGZ70_007565</name>
</gene>
<evidence type="ECO:0000256" key="2">
    <source>
        <dbReference type="ARBA" id="ARBA00022837"/>
    </source>
</evidence>
<feature type="domain" description="EF-hand" evidence="5">
    <location>
        <begin position="933"/>
        <end position="968"/>
    </location>
</feature>
<keyword evidence="7" id="KW-1185">Reference proteome</keyword>